<dbReference type="EMBL" id="BMMQ01000004">
    <property type="protein sequence ID" value="GGO63252.1"/>
    <property type="molecule type" value="Genomic_DNA"/>
</dbReference>
<evidence type="ECO:0000313" key="4">
    <source>
        <dbReference type="EMBL" id="GGO63252.1"/>
    </source>
</evidence>
<dbReference type="Gene3D" id="2.60.40.1240">
    <property type="match status" value="1"/>
</dbReference>
<evidence type="ECO:0000256" key="1">
    <source>
        <dbReference type="ARBA" id="ARBA00022729"/>
    </source>
</evidence>
<keyword evidence="1" id="KW-0732">Signal</keyword>
<accession>A0ABQ2N1H0</accession>
<keyword evidence="3" id="KW-1133">Transmembrane helix</keyword>
<keyword evidence="3" id="KW-0812">Transmembrane</keyword>
<comment type="caution">
    <text evidence="4">The sequence shown here is derived from an EMBL/GenBank/DDBJ whole genome shotgun (WGS) entry which is preliminary data.</text>
</comment>
<proteinExistence type="predicted"/>
<keyword evidence="5" id="KW-1185">Reference proteome</keyword>
<evidence type="ECO:0008006" key="6">
    <source>
        <dbReference type="Google" id="ProtNLM"/>
    </source>
</evidence>
<evidence type="ECO:0000256" key="2">
    <source>
        <dbReference type="SAM" id="MobiDB-lite"/>
    </source>
</evidence>
<gene>
    <name evidence="4" type="ORF">GCM10010910_15320</name>
</gene>
<evidence type="ECO:0000256" key="3">
    <source>
        <dbReference type="SAM" id="Phobius"/>
    </source>
</evidence>
<feature type="region of interest" description="Disordered" evidence="2">
    <location>
        <begin position="106"/>
        <end position="151"/>
    </location>
</feature>
<evidence type="ECO:0000313" key="5">
    <source>
        <dbReference type="Proteomes" id="UP000638043"/>
    </source>
</evidence>
<dbReference type="RefSeq" id="WP_229661192.1">
    <property type="nucleotide sequence ID" value="NZ_BMMQ01000004.1"/>
</dbReference>
<organism evidence="4 5">
    <name type="scientific">Microbacterium nanhaiense</name>
    <dbReference type="NCBI Taxonomy" id="1301026"/>
    <lineage>
        <taxon>Bacteria</taxon>
        <taxon>Bacillati</taxon>
        <taxon>Actinomycetota</taxon>
        <taxon>Actinomycetes</taxon>
        <taxon>Micrococcales</taxon>
        <taxon>Microbacteriaceae</taxon>
        <taxon>Microbacterium</taxon>
    </lineage>
</organism>
<sequence length="277" mass="28098">MSTDLHHPLPPADAAPKNSLLGTIALITAVVGTVFAVIPGALIIGWILLPIAFVLAIVALFQKGRKLFGVLALALSIVGTIAGVIVFVGGLANAVSDAIDDSVSGGDLASVEPAEPAAEEAPEEEAPEEEAAEDPAGTRSHPHPLGTTVSNDEWSVTINSVQLDATEAVLAANVINPAPAEGEQYILVNATATYTGAETGMPAVDLSFAYVTADGVTVHSYDTIAVAPDALDSMAELYTDASITGNIALAVPSDTAGEGTIVVTPGIFGDDVFFAAK</sequence>
<protein>
    <recommendedName>
        <fullName evidence="6">DUF4352 domain-containing protein</fullName>
    </recommendedName>
</protein>
<feature type="transmembrane region" description="Helical" evidence="3">
    <location>
        <begin position="20"/>
        <end position="38"/>
    </location>
</feature>
<feature type="compositionally biased region" description="Acidic residues" evidence="2">
    <location>
        <begin position="117"/>
        <end position="133"/>
    </location>
</feature>
<feature type="transmembrane region" description="Helical" evidence="3">
    <location>
        <begin position="44"/>
        <end position="61"/>
    </location>
</feature>
<dbReference type="InterPro" id="IPR029050">
    <property type="entry name" value="Immunoprotect_excell_Ig-like"/>
</dbReference>
<feature type="transmembrane region" description="Helical" evidence="3">
    <location>
        <begin position="68"/>
        <end position="92"/>
    </location>
</feature>
<keyword evidence="3" id="KW-0472">Membrane</keyword>
<name>A0ABQ2N1H0_9MICO</name>
<reference evidence="5" key="1">
    <citation type="journal article" date="2019" name="Int. J. Syst. Evol. Microbiol.">
        <title>The Global Catalogue of Microorganisms (GCM) 10K type strain sequencing project: providing services to taxonomists for standard genome sequencing and annotation.</title>
        <authorList>
            <consortium name="The Broad Institute Genomics Platform"/>
            <consortium name="The Broad Institute Genome Sequencing Center for Infectious Disease"/>
            <person name="Wu L."/>
            <person name="Ma J."/>
        </authorList>
    </citation>
    <scope>NUCLEOTIDE SEQUENCE [LARGE SCALE GENOMIC DNA]</scope>
    <source>
        <strain evidence="5">CGMCC 4.7181</strain>
    </source>
</reference>
<dbReference type="Proteomes" id="UP000638043">
    <property type="component" value="Unassembled WGS sequence"/>
</dbReference>